<dbReference type="EMBL" id="JAACJN010000333">
    <property type="protein sequence ID" value="KAF5347649.1"/>
    <property type="molecule type" value="Genomic_DNA"/>
</dbReference>
<evidence type="ECO:0000313" key="1">
    <source>
        <dbReference type="EMBL" id="KAF5347649.1"/>
    </source>
</evidence>
<comment type="caution">
    <text evidence="1">The sequence shown here is derived from an EMBL/GenBank/DDBJ whole genome shotgun (WGS) entry which is preliminary data.</text>
</comment>
<dbReference type="Proteomes" id="UP000518752">
    <property type="component" value="Unassembled WGS sequence"/>
</dbReference>
<accession>A0A8H5CUM0</accession>
<reference evidence="1 2" key="1">
    <citation type="journal article" date="2020" name="ISME J.">
        <title>Uncovering the hidden diversity of litter-decomposition mechanisms in mushroom-forming fungi.</title>
        <authorList>
            <person name="Floudas D."/>
            <person name="Bentzer J."/>
            <person name="Ahren D."/>
            <person name="Johansson T."/>
            <person name="Persson P."/>
            <person name="Tunlid A."/>
        </authorList>
    </citation>
    <scope>NUCLEOTIDE SEQUENCE [LARGE SCALE GENOMIC DNA]</scope>
    <source>
        <strain evidence="1 2">CBS 406.79</strain>
    </source>
</reference>
<keyword evidence="2" id="KW-1185">Reference proteome</keyword>
<organism evidence="1 2">
    <name type="scientific">Collybiopsis confluens</name>
    <dbReference type="NCBI Taxonomy" id="2823264"/>
    <lineage>
        <taxon>Eukaryota</taxon>
        <taxon>Fungi</taxon>
        <taxon>Dikarya</taxon>
        <taxon>Basidiomycota</taxon>
        <taxon>Agaricomycotina</taxon>
        <taxon>Agaricomycetes</taxon>
        <taxon>Agaricomycetidae</taxon>
        <taxon>Agaricales</taxon>
        <taxon>Marasmiineae</taxon>
        <taxon>Omphalotaceae</taxon>
        <taxon>Collybiopsis</taxon>
    </lineage>
</organism>
<name>A0A8H5CUM0_9AGAR</name>
<dbReference type="AlphaFoldDB" id="A0A8H5CUM0"/>
<protein>
    <submittedName>
        <fullName evidence="1">Uncharacterized protein</fullName>
    </submittedName>
</protein>
<evidence type="ECO:0000313" key="2">
    <source>
        <dbReference type="Proteomes" id="UP000518752"/>
    </source>
</evidence>
<proteinExistence type="predicted"/>
<sequence length="130" mass="15176">MRVFDSNMHPNLIDTAVDFIKLKVRGWKYFDQLMSAEPSEYPVDIWLIVWNRHCNVNDNHRTDNVLSSLINHFFNTGLVIRLNIRKQLREDINQAVTLEPLSSLRFKDGSNRQFQTQSALASCIEVDLDI</sequence>
<gene>
    <name evidence="1" type="ORF">D9757_013358</name>
</gene>